<feature type="transmembrane region" description="Helical" evidence="1">
    <location>
        <begin position="66"/>
        <end position="83"/>
    </location>
</feature>
<keyword evidence="3" id="KW-1185">Reference proteome</keyword>
<dbReference type="Proteomes" id="UP000426246">
    <property type="component" value="Chromosome"/>
</dbReference>
<feature type="transmembrane region" description="Helical" evidence="1">
    <location>
        <begin position="29"/>
        <end position="46"/>
    </location>
</feature>
<reference evidence="3" key="1">
    <citation type="submission" date="2018-11" db="EMBL/GenBank/DDBJ databases">
        <title>Complete genome sequence of Paenibacillus sp. ML311-T8.</title>
        <authorList>
            <person name="Nam Y.-D."/>
            <person name="Kang J."/>
            <person name="Chung W.-H."/>
            <person name="Park Y.S."/>
        </authorList>
    </citation>
    <scope>NUCLEOTIDE SEQUENCE [LARGE SCALE GENOMIC DNA]</scope>
    <source>
        <strain evidence="3">ML311-T8</strain>
    </source>
</reference>
<organism evidence="2 3">
    <name type="scientific">Paenibacillus psychroresistens</name>
    <dbReference type="NCBI Taxonomy" id="1778678"/>
    <lineage>
        <taxon>Bacteria</taxon>
        <taxon>Bacillati</taxon>
        <taxon>Bacillota</taxon>
        <taxon>Bacilli</taxon>
        <taxon>Bacillales</taxon>
        <taxon>Paenibacillaceae</taxon>
        <taxon>Paenibacillus</taxon>
    </lineage>
</organism>
<evidence type="ECO:0000256" key="1">
    <source>
        <dbReference type="SAM" id="Phobius"/>
    </source>
</evidence>
<dbReference type="AlphaFoldDB" id="A0A6B8RT04"/>
<feature type="transmembrane region" description="Helical" evidence="1">
    <location>
        <begin position="90"/>
        <end position="111"/>
    </location>
</feature>
<accession>A0A6B8RT04</accession>
<keyword evidence="1" id="KW-1133">Transmembrane helix</keyword>
<keyword evidence="1" id="KW-0812">Transmembrane</keyword>
<dbReference type="KEGG" id="ppsc:EHS13_27980"/>
<proteinExistence type="predicted"/>
<dbReference type="OrthoDB" id="1683771at2"/>
<evidence type="ECO:0000313" key="3">
    <source>
        <dbReference type="Proteomes" id="UP000426246"/>
    </source>
</evidence>
<dbReference type="EMBL" id="CP034235">
    <property type="protein sequence ID" value="QGQ98446.1"/>
    <property type="molecule type" value="Genomic_DNA"/>
</dbReference>
<evidence type="ECO:0000313" key="2">
    <source>
        <dbReference type="EMBL" id="QGQ98446.1"/>
    </source>
</evidence>
<gene>
    <name evidence="2" type="ORF">EHS13_27980</name>
</gene>
<sequence>MVSKIILWLLLIGPWLTLFFMEKESIKRYAPAAILASFLMAVYNVIAFNQKHWIIKVVIIPWLKPLFVSGVFGMFIIATLWIFHLTFGKFWVYLVTNIVMDFMFAVFPFHYLLQEKLGVYQLIHITPWERWFIFVAFALILYGYQIWQAEIFKTKEQVWSRSKEKVR</sequence>
<keyword evidence="1" id="KW-0472">Membrane</keyword>
<feature type="transmembrane region" description="Helical" evidence="1">
    <location>
        <begin position="131"/>
        <end position="147"/>
    </location>
</feature>
<protein>
    <submittedName>
        <fullName evidence="2">Uncharacterized protein</fullName>
    </submittedName>
</protein>
<name>A0A6B8RT04_9BACL</name>
<feature type="transmembrane region" description="Helical" evidence="1">
    <location>
        <begin position="6"/>
        <end position="22"/>
    </location>
</feature>